<evidence type="ECO:0000256" key="1">
    <source>
        <dbReference type="SAM" id="MobiDB-lite"/>
    </source>
</evidence>
<reference evidence="2" key="1">
    <citation type="journal article" date="2019" name="bioRxiv">
        <title>The Genome of the Zebra Mussel, Dreissena polymorpha: A Resource for Invasive Species Research.</title>
        <authorList>
            <person name="McCartney M.A."/>
            <person name="Auch B."/>
            <person name="Kono T."/>
            <person name="Mallez S."/>
            <person name="Zhang Y."/>
            <person name="Obille A."/>
            <person name="Becker A."/>
            <person name="Abrahante J.E."/>
            <person name="Garbe J."/>
            <person name="Badalamenti J.P."/>
            <person name="Herman A."/>
            <person name="Mangelson H."/>
            <person name="Liachko I."/>
            <person name="Sullivan S."/>
            <person name="Sone E.D."/>
            <person name="Koren S."/>
            <person name="Silverstein K.A.T."/>
            <person name="Beckman K.B."/>
            <person name="Gohl D.M."/>
        </authorList>
    </citation>
    <scope>NUCLEOTIDE SEQUENCE</scope>
    <source>
        <strain evidence="2">Duluth1</strain>
        <tissue evidence="2">Whole animal</tissue>
    </source>
</reference>
<dbReference type="Proteomes" id="UP000828390">
    <property type="component" value="Unassembled WGS sequence"/>
</dbReference>
<dbReference type="EMBL" id="JAIWYP010000005">
    <property type="protein sequence ID" value="KAH3817944.1"/>
    <property type="molecule type" value="Genomic_DNA"/>
</dbReference>
<dbReference type="AlphaFoldDB" id="A0A9D4GIR3"/>
<keyword evidence="3" id="KW-1185">Reference proteome</keyword>
<organism evidence="2 3">
    <name type="scientific">Dreissena polymorpha</name>
    <name type="common">Zebra mussel</name>
    <name type="synonym">Mytilus polymorpha</name>
    <dbReference type="NCBI Taxonomy" id="45954"/>
    <lineage>
        <taxon>Eukaryota</taxon>
        <taxon>Metazoa</taxon>
        <taxon>Spiralia</taxon>
        <taxon>Lophotrochozoa</taxon>
        <taxon>Mollusca</taxon>
        <taxon>Bivalvia</taxon>
        <taxon>Autobranchia</taxon>
        <taxon>Heteroconchia</taxon>
        <taxon>Euheterodonta</taxon>
        <taxon>Imparidentia</taxon>
        <taxon>Neoheterodontei</taxon>
        <taxon>Myida</taxon>
        <taxon>Dreissenoidea</taxon>
        <taxon>Dreissenidae</taxon>
        <taxon>Dreissena</taxon>
    </lineage>
</organism>
<feature type="region of interest" description="Disordered" evidence="1">
    <location>
        <begin position="1"/>
        <end position="20"/>
    </location>
</feature>
<evidence type="ECO:0000313" key="2">
    <source>
        <dbReference type="EMBL" id="KAH3817944.1"/>
    </source>
</evidence>
<evidence type="ECO:0000313" key="3">
    <source>
        <dbReference type="Proteomes" id="UP000828390"/>
    </source>
</evidence>
<comment type="caution">
    <text evidence="2">The sequence shown here is derived from an EMBL/GenBank/DDBJ whole genome shotgun (WGS) entry which is preliminary data.</text>
</comment>
<proteinExistence type="predicted"/>
<gene>
    <name evidence="2" type="ORF">DPMN_119529</name>
</gene>
<sequence length="161" mass="18676">MSSGRDREGREHIERWERTKTHEDYERLCTKGVCTAAKILQLASKERRGFPKSNTLVEEAHSNVDGIKELNTDSTSVGVLLTRKERPFSEEVIKDNSMRNRKQENRREKRRGMSRMYRLKNGDLSKFGIKRSTTNKIPKGQFSRSQAEVKDYDMVRPGIGD</sequence>
<reference evidence="2" key="2">
    <citation type="submission" date="2020-11" db="EMBL/GenBank/DDBJ databases">
        <authorList>
            <person name="McCartney M.A."/>
            <person name="Auch B."/>
            <person name="Kono T."/>
            <person name="Mallez S."/>
            <person name="Becker A."/>
            <person name="Gohl D.M."/>
            <person name="Silverstein K.A.T."/>
            <person name="Koren S."/>
            <person name="Bechman K.B."/>
            <person name="Herman A."/>
            <person name="Abrahante J.E."/>
            <person name="Garbe J."/>
        </authorList>
    </citation>
    <scope>NUCLEOTIDE SEQUENCE</scope>
    <source>
        <strain evidence="2">Duluth1</strain>
        <tissue evidence="2">Whole animal</tissue>
    </source>
</reference>
<accession>A0A9D4GIR3</accession>
<name>A0A9D4GIR3_DREPO</name>
<protein>
    <submittedName>
        <fullName evidence="2">Uncharacterized protein</fullName>
    </submittedName>
</protein>